<evidence type="ECO:0000256" key="5">
    <source>
        <dbReference type="ARBA" id="ARBA00022692"/>
    </source>
</evidence>
<name>A0A9P7B5H9_RHOMI</name>
<gene>
    <name evidence="14" type="ORF">C6P46_005034</name>
</gene>
<dbReference type="AlphaFoldDB" id="A0A9P7B5H9"/>
<dbReference type="Pfam" id="PF08172">
    <property type="entry name" value="CASP_C"/>
    <property type="match status" value="1"/>
</dbReference>
<protein>
    <recommendedName>
        <fullName evidence="3">Protein CASP</fullName>
    </recommendedName>
</protein>
<comment type="similarity">
    <text evidence="2">Belongs to the CASP family.</text>
</comment>
<evidence type="ECO:0000313" key="15">
    <source>
        <dbReference type="Proteomes" id="UP000777482"/>
    </source>
</evidence>
<dbReference type="PANTHER" id="PTHR14043:SF2">
    <property type="entry name" value="HOMEOBOX PROTEIN CUT"/>
    <property type="match status" value="1"/>
</dbReference>
<evidence type="ECO:0000256" key="2">
    <source>
        <dbReference type="ARBA" id="ARBA00006415"/>
    </source>
</evidence>
<keyword evidence="4" id="KW-0813">Transport</keyword>
<dbReference type="GO" id="GO:0000139">
    <property type="term" value="C:Golgi membrane"/>
    <property type="evidence" value="ECO:0007669"/>
    <property type="project" value="UniProtKB-SubCell"/>
</dbReference>
<evidence type="ECO:0000256" key="3">
    <source>
        <dbReference type="ARBA" id="ARBA00018691"/>
    </source>
</evidence>
<feature type="compositionally biased region" description="Polar residues" evidence="11">
    <location>
        <begin position="112"/>
        <end position="121"/>
    </location>
</feature>
<evidence type="ECO:0000256" key="11">
    <source>
        <dbReference type="SAM" id="MobiDB-lite"/>
    </source>
</evidence>
<feature type="domain" description="Cux N-terminal" evidence="13">
    <location>
        <begin position="159"/>
        <end position="202"/>
    </location>
</feature>
<keyword evidence="8 10" id="KW-0175">Coiled coil</keyword>
<evidence type="ECO:0000256" key="8">
    <source>
        <dbReference type="ARBA" id="ARBA00023054"/>
    </source>
</evidence>
<evidence type="ECO:0000256" key="9">
    <source>
        <dbReference type="ARBA" id="ARBA00023136"/>
    </source>
</evidence>
<evidence type="ECO:0000256" key="1">
    <source>
        <dbReference type="ARBA" id="ARBA00004409"/>
    </source>
</evidence>
<evidence type="ECO:0000256" key="4">
    <source>
        <dbReference type="ARBA" id="ARBA00022448"/>
    </source>
</evidence>
<feature type="coiled-coil region" evidence="10">
    <location>
        <begin position="526"/>
        <end position="553"/>
    </location>
</feature>
<dbReference type="GO" id="GO:0006891">
    <property type="term" value="P:intra-Golgi vesicle-mediated transport"/>
    <property type="evidence" value="ECO:0007669"/>
    <property type="project" value="InterPro"/>
</dbReference>
<evidence type="ECO:0000259" key="12">
    <source>
        <dbReference type="Pfam" id="PF08172"/>
    </source>
</evidence>
<dbReference type="PANTHER" id="PTHR14043">
    <property type="entry name" value="CCAAT DISPLACEMENT PROTEIN-RELATED"/>
    <property type="match status" value="1"/>
</dbReference>
<feature type="domain" description="Cux N-terminal" evidence="13">
    <location>
        <begin position="75"/>
        <end position="111"/>
    </location>
</feature>
<sequence>MAAFSRAMNALLILARFRRRTCAGAKHGGQLFCDGLDGMERYAPFATALRPAAADHPDFHPTTRRRLQLSYASAEIALHDLQRTLDQQGLEIVDNQKENMVGRKALAEKTRGTSIKSNTPLTGLESRPVDQSSAYRIQKSPRRGKGPGLQNPPESRPTAYQTEIDNLTRRSKVAESAFLNVYKLLAEAPDPFPLLDAAVDQTARASEAKLLETDLARSKEENAALKQQLNEAQLVEKERKKLAEKVERLESRMNDMIQERVSAKEAALHATYDERLRNYDEREKDLQRQVTLARSQLRELRTTADTSQARLLDHSQRQDQETVARLAEADLIAADLERATARVAEVEGRNEKLRAEIEAVRSGSESAARVETLEAQVSDLQNEASRLIRSLDAQKEQFDVDRAELSKKVEALEKEQVSKDSEIASFKEKMKQYQDYDELKRELEIMKYVEFAGMDLDDMNDEFDGDGDESLVRLPDPNADKANLQRGKPLENLLMAKNRKMQDEVTALRVAHDELAAAHETVMADYEALQSRLQEQTALNDRLENDLLRINESRHGGQAQPSSANREDPLAGFQLGKKATAPVQPQPFQSSAETSILPIITSQRDRFRQRNSELEEELRRQFNTISELRSEIKTLQADNLKLYEKVRYLQSYRDENSVAKQQAGFSNVVRGDEELVRYQNKYEESMNPFEAFRGRERGRAIHNLNPLEKVLLTLSTVVLSNRVARNLFVLYALGLHFFVLSTLYHYTLSSEAAHPVVPPI</sequence>
<dbReference type="Pfam" id="PF25398">
    <property type="entry name" value="CUX1_N"/>
    <property type="match status" value="2"/>
</dbReference>
<feature type="region of interest" description="Disordered" evidence="11">
    <location>
        <begin position="105"/>
        <end position="158"/>
    </location>
</feature>
<feature type="coiled-coil region" evidence="10">
    <location>
        <begin position="604"/>
        <end position="645"/>
    </location>
</feature>
<organism evidence="14 15">
    <name type="scientific">Rhodotorula mucilaginosa</name>
    <name type="common">Yeast</name>
    <name type="synonym">Rhodotorula rubra</name>
    <dbReference type="NCBI Taxonomy" id="5537"/>
    <lineage>
        <taxon>Eukaryota</taxon>
        <taxon>Fungi</taxon>
        <taxon>Dikarya</taxon>
        <taxon>Basidiomycota</taxon>
        <taxon>Pucciniomycotina</taxon>
        <taxon>Microbotryomycetes</taxon>
        <taxon>Sporidiobolales</taxon>
        <taxon>Sporidiobolaceae</taxon>
        <taxon>Rhodotorula</taxon>
    </lineage>
</organism>
<dbReference type="InterPro" id="IPR012955">
    <property type="entry name" value="CASP_C"/>
</dbReference>
<keyword evidence="15" id="KW-1185">Reference proteome</keyword>
<evidence type="ECO:0000256" key="6">
    <source>
        <dbReference type="ARBA" id="ARBA00022989"/>
    </source>
</evidence>
<dbReference type="Proteomes" id="UP000777482">
    <property type="component" value="Unassembled WGS sequence"/>
</dbReference>
<comment type="subcellular location">
    <subcellularLocation>
        <location evidence="1">Golgi apparatus membrane</location>
        <topology evidence="1">Single-pass type IV membrane protein</topology>
    </subcellularLocation>
</comment>
<accession>A0A9P7B5H9</accession>
<reference evidence="14 15" key="1">
    <citation type="submission" date="2020-11" db="EMBL/GenBank/DDBJ databases">
        <title>Kefir isolates.</title>
        <authorList>
            <person name="Marcisauskas S."/>
            <person name="Kim Y."/>
            <person name="Blasche S."/>
        </authorList>
    </citation>
    <scope>NUCLEOTIDE SEQUENCE [LARGE SCALE GENOMIC DNA]</scope>
    <source>
        <strain evidence="14 15">KR</strain>
    </source>
</reference>
<feature type="domain" description="CASP C-terminal" evidence="12">
    <location>
        <begin position="523"/>
        <end position="747"/>
    </location>
</feature>
<feature type="coiled-coil region" evidence="10">
    <location>
        <begin position="336"/>
        <end position="422"/>
    </location>
</feature>
<keyword evidence="9" id="KW-0472">Membrane</keyword>
<evidence type="ECO:0000313" key="14">
    <source>
        <dbReference type="EMBL" id="KAG0659675.1"/>
    </source>
</evidence>
<proteinExistence type="inferred from homology"/>
<evidence type="ECO:0000256" key="10">
    <source>
        <dbReference type="SAM" id="Coils"/>
    </source>
</evidence>
<evidence type="ECO:0000259" key="13">
    <source>
        <dbReference type="Pfam" id="PF25398"/>
    </source>
</evidence>
<evidence type="ECO:0000256" key="7">
    <source>
        <dbReference type="ARBA" id="ARBA00023034"/>
    </source>
</evidence>
<feature type="coiled-coil region" evidence="10">
    <location>
        <begin position="208"/>
        <end position="303"/>
    </location>
</feature>
<keyword evidence="6" id="KW-1133">Transmembrane helix</keyword>
<keyword evidence="5" id="KW-0812">Transmembrane</keyword>
<comment type="caution">
    <text evidence="14">The sequence shown here is derived from an EMBL/GenBank/DDBJ whole genome shotgun (WGS) entry which is preliminary data.</text>
</comment>
<dbReference type="InterPro" id="IPR057476">
    <property type="entry name" value="Cux_N"/>
</dbReference>
<keyword evidence="7" id="KW-0333">Golgi apparatus</keyword>
<dbReference type="EMBL" id="PUHQ01000051">
    <property type="protein sequence ID" value="KAG0659675.1"/>
    <property type="molecule type" value="Genomic_DNA"/>
</dbReference>
<dbReference type="OrthoDB" id="10257567at2759"/>